<comment type="catalytic activity">
    <reaction evidence="6 8">
        <text>lipid IVA (E. coli) + CMP-3-deoxy-beta-D-manno-octulosonate = alpha-Kdo-(2-&gt;6)-lipid IVA (E. coli) + CMP + H(+)</text>
        <dbReference type="Rhea" id="RHEA:28066"/>
        <dbReference type="ChEBI" id="CHEBI:15378"/>
        <dbReference type="ChEBI" id="CHEBI:58603"/>
        <dbReference type="ChEBI" id="CHEBI:60364"/>
        <dbReference type="ChEBI" id="CHEBI:60377"/>
        <dbReference type="ChEBI" id="CHEBI:85987"/>
        <dbReference type="EC" id="2.4.99.12"/>
    </reaction>
</comment>
<evidence type="ECO:0000256" key="1">
    <source>
        <dbReference type="ARBA" id="ARBA00004713"/>
    </source>
</evidence>
<sequence length="425" mass="49672">MKKFWYLFYNLIFIPLAKIILIFAQLINPKIKSGITGRKKLFENLIINLAGLDRSKKMIWFHSASMGEFEQAKPIIEKIRLQKDVNIIVSFFSPSGYNNSLKYPYADVIVYFPFDTAIASERFINLVQPNIAIFMRYDIWPNMIWKLEENHIPFVIVDATMRKRTARKWLFAKSFHKSLFNSFTKILCVSENDVNNFLEFNIKPEKLKSVGDTRFDRVYQKSLQAKEKKIFKDNFFDNKKVFVVGSSWESDEEVLIPAIVKLMKYEKDLVVIIVPHEPTVLHIENLENQFLNIEKTIRFSLLNDYQEERIILIDTIGILLTLYYYADVAYVGGSFKQGIHNVLEPAVYSIPILFGPKNENSQEAQELKKIGGAFEVKNKKEAYKTLRKLFVDDKFRVEKGKINYNFVLNNIGATDKIINEIDNYL</sequence>
<dbReference type="Gene3D" id="3.40.50.11720">
    <property type="entry name" value="3-Deoxy-D-manno-octulosonic-acid transferase, N-terminal domain"/>
    <property type="match status" value="1"/>
</dbReference>
<keyword evidence="8" id="KW-1003">Cell membrane</keyword>
<name>A0AAE3TBT5_9BACT</name>
<keyword evidence="4 8" id="KW-0808">Transferase</keyword>
<comment type="function">
    <text evidence="8">Involved in lipopolysaccharide (LPS) biosynthesis. Catalyzes the transfer of 3-deoxy-D-manno-octulosonate (Kdo) residue(s) from CMP-Kdo to lipid IV(A), the tetraacyldisaccharide-1,4'-bisphosphate precursor of lipid A.</text>
</comment>
<evidence type="ECO:0000256" key="2">
    <source>
        <dbReference type="ARBA" id="ARBA00012621"/>
    </source>
</evidence>
<accession>A0AAE3TBT5</accession>
<dbReference type="InterPro" id="IPR007507">
    <property type="entry name" value="Glycos_transf_N"/>
</dbReference>
<dbReference type="Proteomes" id="UP001221302">
    <property type="component" value="Unassembled WGS sequence"/>
</dbReference>
<protein>
    <recommendedName>
        <fullName evidence="3 8">3-deoxy-D-manno-octulosonic acid transferase</fullName>
        <shortName evidence="8">Kdo transferase</shortName>
        <ecNumber evidence="2 8">2.4.99.12</ecNumber>
    </recommendedName>
    <alternativeName>
        <fullName evidence="5 8">Lipid IV(A) 3-deoxy-D-manno-octulosonic acid transferase</fullName>
    </alternativeName>
</protein>
<dbReference type="EMBL" id="JARGDL010000003">
    <property type="protein sequence ID" value="MDF1611190.1"/>
    <property type="molecule type" value="Genomic_DNA"/>
</dbReference>
<dbReference type="PANTHER" id="PTHR42755:SF1">
    <property type="entry name" value="3-DEOXY-D-MANNO-OCTULOSONIC ACID TRANSFERASE, MITOCHONDRIAL-RELATED"/>
    <property type="match status" value="1"/>
</dbReference>
<organism evidence="10 11">
    <name type="scientific">Stygiobacter electus</name>
    <dbReference type="NCBI Taxonomy" id="3032292"/>
    <lineage>
        <taxon>Bacteria</taxon>
        <taxon>Pseudomonadati</taxon>
        <taxon>Ignavibacteriota</taxon>
        <taxon>Ignavibacteria</taxon>
        <taxon>Ignavibacteriales</taxon>
        <taxon>Melioribacteraceae</taxon>
        <taxon>Stygiobacter</taxon>
    </lineage>
</organism>
<evidence type="ECO:0000256" key="4">
    <source>
        <dbReference type="ARBA" id="ARBA00022679"/>
    </source>
</evidence>
<dbReference type="AlphaFoldDB" id="A0AAE3TBT5"/>
<keyword evidence="8" id="KW-0448">Lipopolysaccharide biosynthesis</keyword>
<proteinExistence type="inferred from homology"/>
<dbReference type="EC" id="2.4.99.12" evidence="2 8"/>
<keyword evidence="8" id="KW-1133">Transmembrane helix</keyword>
<evidence type="ECO:0000313" key="10">
    <source>
        <dbReference type="EMBL" id="MDF1611190.1"/>
    </source>
</evidence>
<dbReference type="GO" id="GO:0005886">
    <property type="term" value="C:plasma membrane"/>
    <property type="evidence" value="ECO:0007669"/>
    <property type="project" value="UniProtKB-SubCell"/>
</dbReference>
<dbReference type="Gene3D" id="3.40.50.2000">
    <property type="entry name" value="Glycogen Phosphorylase B"/>
    <property type="match status" value="1"/>
</dbReference>
<dbReference type="GO" id="GO:0043842">
    <property type="term" value="F:Kdo transferase activity"/>
    <property type="evidence" value="ECO:0007669"/>
    <property type="project" value="UniProtKB-EC"/>
</dbReference>
<evidence type="ECO:0000256" key="8">
    <source>
        <dbReference type="RuleBase" id="RU365103"/>
    </source>
</evidence>
<dbReference type="GO" id="GO:0009244">
    <property type="term" value="P:lipopolysaccharide core region biosynthetic process"/>
    <property type="evidence" value="ECO:0007669"/>
    <property type="project" value="UniProtKB-UniRule"/>
</dbReference>
<keyword evidence="11" id="KW-1185">Reference proteome</keyword>
<dbReference type="InterPro" id="IPR038107">
    <property type="entry name" value="Glycos_transf_N_sf"/>
</dbReference>
<keyword evidence="8" id="KW-0812">Transmembrane</keyword>
<dbReference type="PANTHER" id="PTHR42755">
    <property type="entry name" value="3-DEOXY-MANNO-OCTULOSONATE CYTIDYLYLTRANSFERASE"/>
    <property type="match status" value="1"/>
</dbReference>
<evidence type="ECO:0000313" key="11">
    <source>
        <dbReference type="Proteomes" id="UP001221302"/>
    </source>
</evidence>
<evidence type="ECO:0000256" key="7">
    <source>
        <dbReference type="PIRSR" id="PIRSR639901-1"/>
    </source>
</evidence>
<feature type="domain" description="3-deoxy-D-manno-octulosonic-acid transferase N-terminal" evidence="9">
    <location>
        <begin position="53"/>
        <end position="216"/>
    </location>
</feature>
<keyword evidence="8" id="KW-0472">Membrane</keyword>
<dbReference type="Pfam" id="PF04413">
    <property type="entry name" value="Glycos_transf_N"/>
    <property type="match status" value="1"/>
</dbReference>
<dbReference type="RefSeq" id="WP_321534957.1">
    <property type="nucleotide sequence ID" value="NZ_JARGDL010000003.1"/>
</dbReference>
<dbReference type="InterPro" id="IPR039901">
    <property type="entry name" value="Kdotransferase"/>
</dbReference>
<reference evidence="10" key="1">
    <citation type="submission" date="2023-03" db="EMBL/GenBank/DDBJ databases">
        <title>Stygiobacter electus gen. nov., sp. nov., facultatively anaerobic thermotolerant bacterium of the class Ignavibacteria from a well of Yessentuki mineral water deposit.</title>
        <authorList>
            <person name="Podosokorskaya O.A."/>
            <person name="Elcheninov A.G."/>
            <person name="Petrova N.F."/>
            <person name="Zavarzina D.G."/>
            <person name="Kublanov I.V."/>
            <person name="Merkel A.Y."/>
        </authorList>
    </citation>
    <scope>NUCLEOTIDE SEQUENCE</scope>
    <source>
        <strain evidence="10">09-Me</strain>
    </source>
</reference>
<evidence type="ECO:0000256" key="6">
    <source>
        <dbReference type="ARBA" id="ARBA00049183"/>
    </source>
</evidence>
<evidence type="ECO:0000259" key="9">
    <source>
        <dbReference type="Pfam" id="PF04413"/>
    </source>
</evidence>
<comment type="similarity">
    <text evidence="8">Belongs to the glycosyltransferase group 1 family.</text>
</comment>
<comment type="caution">
    <text evidence="10">The sequence shown here is derived from an EMBL/GenBank/DDBJ whole genome shotgun (WGS) entry which is preliminary data.</text>
</comment>
<gene>
    <name evidence="10" type="ORF">P0M35_03445</name>
</gene>
<dbReference type="GO" id="GO:0009245">
    <property type="term" value="P:lipid A biosynthetic process"/>
    <property type="evidence" value="ECO:0007669"/>
    <property type="project" value="TreeGrafter"/>
</dbReference>
<comment type="subcellular location">
    <subcellularLocation>
        <location evidence="8">Cell membrane</location>
    </subcellularLocation>
</comment>
<dbReference type="SUPFAM" id="SSF53756">
    <property type="entry name" value="UDP-Glycosyltransferase/glycogen phosphorylase"/>
    <property type="match status" value="1"/>
</dbReference>
<feature type="transmembrane region" description="Helical" evidence="8">
    <location>
        <begin position="7"/>
        <end position="27"/>
    </location>
</feature>
<evidence type="ECO:0000256" key="3">
    <source>
        <dbReference type="ARBA" id="ARBA00019077"/>
    </source>
</evidence>
<feature type="active site" description="Proton acceptor" evidence="7">
    <location>
        <position position="68"/>
    </location>
</feature>
<evidence type="ECO:0000256" key="5">
    <source>
        <dbReference type="ARBA" id="ARBA00031445"/>
    </source>
</evidence>
<comment type="pathway">
    <text evidence="1 8">Bacterial outer membrane biogenesis; LPS core biosynthesis.</text>
</comment>